<feature type="chain" id="PRO_5039309696" evidence="3">
    <location>
        <begin position="34"/>
        <end position="364"/>
    </location>
</feature>
<evidence type="ECO:0000313" key="5">
    <source>
        <dbReference type="EMBL" id="KXI13432.1"/>
    </source>
</evidence>
<accession>A0A135YVL9</accession>
<evidence type="ECO:0000256" key="3">
    <source>
        <dbReference type="SAM" id="SignalP"/>
    </source>
</evidence>
<gene>
    <name evidence="5" type="ORF">HMPREF3195_00741</name>
</gene>
<dbReference type="InterPro" id="IPR027304">
    <property type="entry name" value="Trigger_fact/SurA_dom_sf"/>
</dbReference>
<reference evidence="5 6" key="1">
    <citation type="submission" date="2016-02" db="EMBL/GenBank/DDBJ databases">
        <authorList>
            <person name="Wen L."/>
            <person name="He K."/>
            <person name="Yang H."/>
        </authorList>
    </citation>
    <scope>NUCLEOTIDE SEQUENCE [LARGE SCALE GENOMIC DNA]</scope>
    <source>
        <strain evidence="5 6">MJR8628A</strain>
    </source>
</reference>
<dbReference type="STRING" id="1261.HMPREF3195_00741"/>
<feature type="compositionally biased region" description="Basic and acidic residues" evidence="2">
    <location>
        <begin position="338"/>
        <end position="364"/>
    </location>
</feature>
<organism evidence="5 6">
    <name type="scientific">Peptostreptococcus anaerobius</name>
    <dbReference type="NCBI Taxonomy" id="1261"/>
    <lineage>
        <taxon>Bacteria</taxon>
        <taxon>Bacillati</taxon>
        <taxon>Bacillota</taxon>
        <taxon>Clostridia</taxon>
        <taxon>Peptostreptococcales</taxon>
        <taxon>Peptostreptococcaceae</taxon>
        <taxon>Peptostreptococcus</taxon>
    </lineage>
</organism>
<dbReference type="Proteomes" id="UP000070326">
    <property type="component" value="Unassembled WGS sequence"/>
</dbReference>
<dbReference type="EMBL" id="LSQZ01000023">
    <property type="protein sequence ID" value="KXI13432.1"/>
    <property type="molecule type" value="Genomic_DNA"/>
</dbReference>
<feature type="region of interest" description="Disordered" evidence="2">
    <location>
        <begin position="229"/>
        <end position="254"/>
    </location>
</feature>
<dbReference type="GO" id="GO:0003755">
    <property type="term" value="F:peptidyl-prolyl cis-trans isomerase activity"/>
    <property type="evidence" value="ECO:0007669"/>
    <property type="project" value="UniProtKB-KW"/>
</dbReference>
<evidence type="ECO:0000256" key="2">
    <source>
        <dbReference type="SAM" id="MobiDB-lite"/>
    </source>
</evidence>
<dbReference type="Gene3D" id="3.10.50.40">
    <property type="match status" value="1"/>
</dbReference>
<dbReference type="InterPro" id="IPR050245">
    <property type="entry name" value="PrsA_foldase"/>
</dbReference>
<keyword evidence="3" id="KW-0732">Signal</keyword>
<dbReference type="AlphaFoldDB" id="A0A135YVL9"/>
<sequence>MWKTRKSKIKLGGKKLKKLASILLAAVIAVSTAACSNNEVATVNGKSISSKEIENQLKFQKWMMESQYGEEVWTQMEAQDKNYQETMKKQVATSVSRIRAFTDYAEKNGVKPDQKQLKEFQAQNKKMLEDEKMKKSFEKTGLDEKFLDDFAKEKATMVSLSEYLKKKSKPTEKELKDYYEKNSVKAKAAHILLTTTDTNGKPLSPEKKAEVKKKADKIYEEAKSGVDFKELAKKNSQDPGSAQNGGELGEFGKGQMVPEFEKAVFSMKEGEISKPIETQYGYHIIKLEKIVKSEFDKVKAEMEAALSQEKAQKLAQSIIDAAKIQTNEENLKKVSFGKVEKKSKKEAEPKKPADDKKENKEEKK</sequence>
<protein>
    <submittedName>
        <fullName evidence="5">Peptidylprolyl isomerase PrsA1 family protein</fullName>
    </submittedName>
</protein>
<proteinExistence type="predicted"/>
<feature type="region of interest" description="Disordered" evidence="2">
    <location>
        <begin position="335"/>
        <end position="364"/>
    </location>
</feature>
<name>A0A135YVL9_9FIRM</name>
<keyword evidence="1" id="KW-0697">Rotamase</keyword>
<dbReference type="eggNOG" id="COG0760">
    <property type="taxonomic scope" value="Bacteria"/>
</dbReference>
<dbReference type="InterPro" id="IPR000297">
    <property type="entry name" value="PPIase_PpiC"/>
</dbReference>
<evidence type="ECO:0000256" key="1">
    <source>
        <dbReference type="PROSITE-ProRule" id="PRU00278"/>
    </source>
</evidence>
<feature type="domain" description="PpiC" evidence="4">
    <location>
        <begin position="183"/>
        <end position="289"/>
    </location>
</feature>
<dbReference type="PANTHER" id="PTHR47245:SF2">
    <property type="entry name" value="PEPTIDYL-PROLYL CIS-TRANS ISOMERASE HP_0175-RELATED"/>
    <property type="match status" value="1"/>
</dbReference>
<dbReference type="Pfam" id="PF13623">
    <property type="entry name" value="SurA_N_2"/>
    <property type="match status" value="1"/>
</dbReference>
<dbReference type="PROSITE" id="PS51257">
    <property type="entry name" value="PROKAR_LIPOPROTEIN"/>
    <property type="match status" value="1"/>
</dbReference>
<dbReference type="PANTHER" id="PTHR47245">
    <property type="entry name" value="PEPTIDYLPROLYL ISOMERASE"/>
    <property type="match status" value="1"/>
</dbReference>
<dbReference type="Pfam" id="PF13616">
    <property type="entry name" value="Rotamase_3"/>
    <property type="match status" value="1"/>
</dbReference>
<comment type="caution">
    <text evidence="5">The sequence shown here is derived from an EMBL/GenBank/DDBJ whole genome shotgun (WGS) entry which is preliminary data.</text>
</comment>
<keyword evidence="1 5" id="KW-0413">Isomerase</keyword>
<dbReference type="PATRIC" id="fig|1261.5.peg.747"/>
<evidence type="ECO:0000313" key="6">
    <source>
        <dbReference type="Proteomes" id="UP000070326"/>
    </source>
</evidence>
<dbReference type="SUPFAM" id="SSF54534">
    <property type="entry name" value="FKBP-like"/>
    <property type="match status" value="1"/>
</dbReference>
<dbReference type="InterPro" id="IPR046357">
    <property type="entry name" value="PPIase_dom_sf"/>
</dbReference>
<evidence type="ECO:0000259" key="4">
    <source>
        <dbReference type="PROSITE" id="PS50198"/>
    </source>
</evidence>
<dbReference type="SUPFAM" id="SSF109998">
    <property type="entry name" value="Triger factor/SurA peptide-binding domain-like"/>
    <property type="match status" value="1"/>
</dbReference>
<feature type="signal peptide" evidence="3">
    <location>
        <begin position="1"/>
        <end position="33"/>
    </location>
</feature>
<dbReference type="PROSITE" id="PS50198">
    <property type="entry name" value="PPIC_PPIASE_2"/>
    <property type="match status" value="1"/>
</dbReference>